<evidence type="ECO:0008006" key="9">
    <source>
        <dbReference type="Google" id="ProtNLM"/>
    </source>
</evidence>
<protein>
    <recommendedName>
        <fullName evidence="9">Prepilin-type N-terminal cleavage/methylation domain-containing protein</fullName>
    </recommendedName>
</protein>
<dbReference type="Gene3D" id="3.30.700.10">
    <property type="entry name" value="Glycoprotein, Type 4 Pilin"/>
    <property type="match status" value="1"/>
</dbReference>
<dbReference type="Pfam" id="PF07963">
    <property type="entry name" value="N_methyl"/>
    <property type="match status" value="1"/>
</dbReference>
<dbReference type="PANTHER" id="PTHR30093:SF44">
    <property type="entry name" value="TYPE II SECRETION SYSTEM CORE PROTEIN G"/>
    <property type="match status" value="1"/>
</dbReference>
<dbReference type="Proteomes" id="UP000233534">
    <property type="component" value="Chromosome"/>
</dbReference>
<dbReference type="SUPFAM" id="SSF54523">
    <property type="entry name" value="Pili subunits"/>
    <property type="match status" value="1"/>
</dbReference>
<dbReference type="KEGG" id="hsc:HVS_10140"/>
<keyword evidence="2" id="KW-0488">Methylation</keyword>
<organism evidence="7 8">
    <name type="scientific">Acetivibrio saccincola</name>
    <dbReference type="NCBI Taxonomy" id="1677857"/>
    <lineage>
        <taxon>Bacteria</taxon>
        <taxon>Bacillati</taxon>
        <taxon>Bacillota</taxon>
        <taxon>Clostridia</taxon>
        <taxon>Eubacteriales</taxon>
        <taxon>Oscillospiraceae</taxon>
        <taxon>Acetivibrio</taxon>
    </lineage>
</organism>
<dbReference type="InterPro" id="IPR045584">
    <property type="entry name" value="Pilin-like"/>
</dbReference>
<dbReference type="PROSITE" id="PS00409">
    <property type="entry name" value="PROKAR_NTER_METHYL"/>
    <property type="match status" value="1"/>
</dbReference>
<dbReference type="InterPro" id="IPR012902">
    <property type="entry name" value="N_methyl_site"/>
</dbReference>
<dbReference type="RefSeq" id="WP_101301859.1">
    <property type="nucleotide sequence ID" value="NZ_CP025197.1"/>
</dbReference>
<evidence type="ECO:0000256" key="1">
    <source>
        <dbReference type="ARBA" id="ARBA00004167"/>
    </source>
</evidence>
<comment type="subcellular location">
    <subcellularLocation>
        <location evidence="1">Membrane</location>
        <topology evidence="1">Single-pass membrane protein</topology>
    </subcellularLocation>
</comment>
<dbReference type="EMBL" id="CP025197">
    <property type="protein sequence ID" value="AUG57925.1"/>
    <property type="molecule type" value="Genomic_DNA"/>
</dbReference>
<dbReference type="PANTHER" id="PTHR30093">
    <property type="entry name" value="GENERAL SECRETION PATHWAY PROTEIN G"/>
    <property type="match status" value="1"/>
</dbReference>
<evidence type="ECO:0000256" key="5">
    <source>
        <dbReference type="ARBA" id="ARBA00023136"/>
    </source>
</evidence>
<keyword evidence="5 6" id="KW-0472">Membrane</keyword>
<evidence type="ECO:0000256" key="4">
    <source>
        <dbReference type="ARBA" id="ARBA00022989"/>
    </source>
</evidence>
<evidence type="ECO:0000313" key="8">
    <source>
        <dbReference type="Proteomes" id="UP000233534"/>
    </source>
</evidence>
<name>A0A2K9EFC2_9FIRM</name>
<dbReference type="AlphaFoldDB" id="A0A2K9EFC2"/>
<evidence type="ECO:0000256" key="6">
    <source>
        <dbReference type="SAM" id="Phobius"/>
    </source>
</evidence>
<feature type="transmembrane region" description="Helical" evidence="6">
    <location>
        <begin position="12"/>
        <end position="38"/>
    </location>
</feature>
<evidence type="ECO:0000256" key="3">
    <source>
        <dbReference type="ARBA" id="ARBA00022692"/>
    </source>
</evidence>
<keyword evidence="4 6" id="KW-1133">Transmembrane helix</keyword>
<gene>
    <name evidence="7" type="ORF">HVS_10140</name>
</gene>
<accession>A0A2K9EFC2</accession>
<dbReference type="NCBIfam" id="TIGR02532">
    <property type="entry name" value="IV_pilin_GFxxxE"/>
    <property type="match status" value="1"/>
</dbReference>
<evidence type="ECO:0000256" key="2">
    <source>
        <dbReference type="ARBA" id="ARBA00022481"/>
    </source>
</evidence>
<evidence type="ECO:0000313" key="7">
    <source>
        <dbReference type="EMBL" id="AUG57925.1"/>
    </source>
</evidence>
<keyword evidence="3 6" id="KW-0812">Transmembrane</keyword>
<keyword evidence="8" id="KW-1185">Reference proteome</keyword>
<dbReference type="GO" id="GO:0016020">
    <property type="term" value="C:membrane"/>
    <property type="evidence" value="ECO:0007669"/>
    <property type="project" value="UniProtKB-SubCell"/>
</dbReference>
<proteinExistence type="predicted"/>
<sequence>MKKMLKNQKGFSLVELLIVIAIMGVLAALAFSMFAGILGNSRRRADERTADQIAKALTSYIVESGDTKLEILDGTRSADYDVTYEEADGSPASNPPTVSVGSGADVSQELVNALQHVIVVKNNKTKRTVKYGPYLTPKEGQEIDWKNYAPTWSGHEDGYSIIVFSDLQKADVVPVPDNAATTGAQDSVGEALECGVKLEPKP</sequence>
<reference evidence="7 8" key="1">
    <citation type="submission" date="2017-12" db="EMBL/GenBank/DDBJ databases">
        <title>Complete genome sequence of Herbivorax saccincola GGR1, a novel Cellulosome-producing hydrolytic bacterium in a thermophilic biogas plant, established by Illumina and Nanopore MinION sequencing.</title>
        <authorList>
            <person name="Pechtl A."/>
            <person name="Ruckert C."/>
            <person name="Koeck D.E."/>
            <person name="Maus I."/>
            <person name="Winkler A."/>
            <person name="Kalinowski J."/>
            <person name="Puhler A."/>
            <person name="Schwarz W.W."/>
            <person name="Zverlov V.V."/>
            <person name="Schluter A."/>
            <person name="Liebl W."/>
        </authorList>
    </citation>
    <scope>NUCLEOTIDE SEQUENCE [LARGE SCALE GENOMIC DNA]</scope>
    <source>
        <strain evidence="8">SR1</strain>
    </source>
</reference>